<evidence type="ECO:0000256" key="1">
    <source>
        <dbReference type="ARBA" id="ARBA00004651"/>
    </source>
</evidence>
<comment type="caution">
    <text evidence="11">The sequence shown here is derived from an EMBL/GenBank/DDBJ whole genome shotgun (WGS) entry which is preliminary data.</text>
</comment>
<dbReference type="SUPFAM" id="SSF161098">
    <property type="entry name" value="MetI-like"/>
    <property type="match status" value="1"/>
</dbReference>
<keyword evidence="4 9" id="KW-0812">Transmembrane</keyword>
<dbReference type="GO" id="GO:0055085">
    <property type="term" value="P:transmembrane transport"/>
    <property type="evidence" value="ECO:0007669"/>
    <property type="project" value="InterPro"/>
</dbReference>
<dbReference type="Pfam" id="PF00528">
    <property type="entry name" value="BPD_transp_1"/>
    <property type="match status" value="1"/>
</dbReference>
<evidence type="ECO:0000256" key="6">
    <source>
        <dbReference type="ARBA" id="ARBA00022927"/>
    </source>
</evidence>
<name>A0A848EBQ5_9PROT</name>
<keyword evidence="6" id="KW-0653">Protein transport</keyword>
<feature type="domain" description="ABC transmembrane type-1" evidence="10">
    <location>
        <begin position="112"/>
        <end position="300"/>
    </location>
</feature>
<keyword evidence="3" id="KW-1003">Cell membrane</keyword>
<dbReference type="InterPro" id="IPR035906">
    <property type="entry name" value="MetI-like_sf"/>
</dbReference>
<dbReference type="PROSITE" id="PS50928">
    <property type="entry name" value="ABC_TM1"/>
    <property type="match status" value="1"/>
</dbReference>
<keyword evidence="7 9" id="KW-1133">Transmembrane helix</keyword>
<feature type="transmembrane region" description="Helical" evidence="9">
    <location>
        <begin position="161"/>
        <end position="187"/>
    </location>
</feature>
<evidence type="ECO:0000313" key="12">
    <source>
        <dbReference type="Proteomes" id="UP000548582"/>
    </source>
</evidence>
<feature type="transmembrane region" description="Helical" evidence="9">
    <location>
        <begin position="116"/>
        <end position="140"/>
    </location>
</feature>
<dbReference type="Proteomes" id="UP000548582">
    <property type="component" value="Unassembled WGS sequence"/>
</dbReference>
<evidence type="ECO:0000313" key="11">
    <source>
        <dbReference type="EMBL" id="NMJ41562.1"/>
    </source>
</evidence>
<evidence type="ECO:0000256" key="2">
    <source>
        <dbReference type="ARBA" id="ARBA00022448"/>
    </source>
</evidence>
<dbReference type="GO" id="GO:0015031">
    <property type="term" value="P:protein transport"/>
    <property type="evidence" value="ECO:0007669"/>
    <property type="project" value="UniProtKB-KW"/>
</dbReference>
<feature type="transmembrane region" description="Helical" evidence="9">
    <location>
        <begin position="50"/>
        <end position="72"/>
    </location>
</feature>
<evidence type="ECO:0000256" key="9">
    <source>
        <dbReference type="RuleBase" id="RU363032"/>
    </source>
</evidence>
<dbReference type="PANTHER" id="PTHR43386">
    <property type="entry name" value="OLIGOPEPTIDE TRANSPORT SYSTEM PERMEASE PROTEIN APPC"/>
    <property type="match status" value="1"/>
</dbReference>
<comment type="similarity">
    <text evidence="9">Belongs to the binding-protein-dependent transport system permease family.</text>
</comment>
<dbReference type="Gene3D" id="1.10.3720.10">
    <property type="entry name" value="MetI-like"/>
    <property type="match status" value="1"/>
</dbReference>
<keyword evidence="12" id="KW-1185">Reference proteome</keyword>
<dbReference type="AlphaFoldDB" id="A0A848EBQ5"/>
<organism evidence="11 12">
    <name type="scientific">Neoroseomonas marina</name>
    <dbReference type="NCBI Taxonomy" id="1232220"/>
    <lineage>
        <taxon>Bacteria</taxon>
        <taxon>Pseudomonadati</taxon>
        <taxon>Pseudomonadota</taxon>
        <taxon>Alphaproteobacteria</taxon>
        <taxon>Acetobacterales</taxon>
        <taxon>Acetobacteraceae</taxon>
        <taxon>Neoroseomonas</taxon>
    </lineage>
</organism>
<dbReference type="InterPro" id="IPR025966">
    <property type="entry name" value="OppC_N"/>
</dbReference>
<proteinExistence type="inferred from homology"/>
<keyword evidence="8 9" id="KW-0472">Membrane</keyword>
<evidence type="ECO:0000256" key="4">
    <source>
        <dbReference type="ARBA" id="ARBA00022692"/>
    </source>
</evidence>
<feature type="transmembrane region" description="Helical" evidence="9">
    <location>
        <begin position="278"/>
        <end position="299"/>
    </location>
</feature>
<dbReference type="InterPro" id="IPR050366">
    <property type="entry name" value="BP-dependent_transpt_permease"/>
</dbReference>
<feature type="transmembrane region" description="Helical" evidence="9">
    <location>
        <begin position="233"/>
        <end position="257"/>
    </location>
</feature>
<evidence type="ECO:0000256" key="3">
    <source>
        <dbReference type="ARBA" id="ARBA00022475"/>
    </source>
</evidence>
<protein>
    <submittedName>
        <fullName evidence="11">ABC transporter permease</fullName>
    </submittedName>
</protein>
<keyword evidence="2 9" id="KW-0813">Transport</keyword>
<evidence type="ECO:0000256" key="7">
    <source>
        <dbReference type="ARBA" id="ARBA00022989"/>
    </source>
</evidence>
<dbReference type="GO" id="GO:0005886">
    <property type="term" value="C:plasma membrane"/>
    <property type="evidence" value="ECO:0007669"/>
    <property type="project" value="UniProtKB-SubCell"/>
</dbReference>
<evidence type="ECO:0000256" key="8">
    <source>
        <dbReference type="ARBA" id="ARBA00023136"/>
    </source>
</evidence>
<gene>
    <name evidence="11" type="ORF">GWK16_09945</name>
</gene>
<dbReference type="Pfam" id="PF12911">
    <property type="entry name" value="OppC_N"/>
    <property type="match status" value="1"/>
</dbReference>
<dbReference type="InterPro" id="IPR000515">
    <property type="entry name" value="MetI-like"/>
</dbReference>
<dbReference type="PANTHER" id="PTHR43386:SF1">
    <property type="entry name" value="D,D-DIPEPTIDE TRANSPORT SYSTEM PERMEASE PROTEIN DDPC-RELATED"/>
    <property type="match status" value="1"/>
</dbReference>
<accession>A0A848EBQ5</accession>
<comment type="subcellular location">
    <subcellularLocation>
        <location evidence="1 9">Cell membrane</location>
        <topology evidence="1 9">Multi-pass membrane protein</topology>
    </subcellularLocation>
</comment>
<evidence type="ECO:0000259" key="10">
    <source>
        <dbReference type="PROSITE" id="PS50928"/>
    </source>
</evidence>
<dbReference type="GO" id="GO:0015833">
    <property type="term" value="P:peptide transport"/>
    <property type="evidence" value="ECO:0007669"/>
    <property type="project" value="UniProtKB-KW"/>
</dbReference>
<sequence>MLGSIRASRCSDVPLEGALDRSADAAPPIARPLARGRSGRLLRACVTNPAFLVGLMILLTVVAVALLAPWLYPGDPQDMVAVPAMWPGEDWEHPLGTDSLGRDVAAGLAHGARVSLLVGLSAAAIGLTIGTVVGASAGYFGGVVDNALSRLTEVFQTVPTFLLVIVIVAIVQPAASTIALAIGVAAWPTVARLVRAQFRSLREADFVMAARSLGYSSPRIIAMEVLPNALPPVIVTTSVMVANAILTEAGLSFLAMGDPNLVSWGSMIGDGRSLLRTEWFLTALPGAAIALTVLSLNLVGDGLNDILNPRSGLA</sequence>
<reference evidence="11 12" key="1">
    <citation type="submission" date="2020-03" db="EMBL/GenBank/DDBJ databases">
        <authorList>
            <person name="Sun Q."/>
        </authorList>
    </citation>
    <scope>NUCLEOTIDE SEQUENCE [LARGE SCALE GENOMIC DNA]</scope>
    <source>
        <strain evidence="11 12">JC162</strain>
    </source>
</reference>
<evidence type="ECO:0000256" key="5">
    <source>
        <dbReference type="ARBA" id="ARBA00022856"/>
    </source>
</evidence>
<dbReference type="CDD" id="cd06261">
    <property type="entry name" value="TM_PBP2"/>
    <property type="match status" value="1"/>
</dbReference>
<keyword evidence="5" id="KW-0571">Peptide transport</keyword>
<dbReference type="EMBL" id="JABBKX010000002">
    <property type="protein sequence ID" value="NMJ41562.1"/>
    <property type="molecule type" value="Genomic_DNA"/>
</dbReference>